<dbReference type="Gene3D" id="3.10.129.10">
    <property type="entry name" value="Hotdog Thioesterase"/>
    <property type="match status" value="1"/>
</dbReference>
<reference evidence="3" key="1">
    <citation type="submission" date="2009-09" db="EMBL/GenBank/DDBJ databases">
        <title>The complete chromosome of Sebaldella termitidis ATCC 33386.</title>
        <authorList>
            <consortium name="US DOE Joint Genome Institute (JGI-PGF)"/>
            <person name="Lucas S."/>
            <person name="Copeland A."/>
            <person name="Lapidus A."/>
            <person name="Glavina del Rio T."/>
            <person name="Dalin E."/>
            <person name="Tice H."/>
            <person name="Bruce D."/>
            <person name="Goodwin L."/>
            <person name="Pitluck S."/>
            <person name="Kyrpides N."/>
            <person name="Mavromatis K."/>
            <person name="Ivanova N."/>
            <person name="Mikhailova N."/>
            <person name="Sims D."/>
            <person name="Meincke L."/>
            <person name="Brettin T."/>
            <person name="Detter J.C."/>
            <person name="Han C."/>
            <person name="Larimer F."/>
            <person name="Land M."/>
            <person name="Hauser L."/>
            <person name="Markowitz V."/>
            <person name="Cheng J.F."/>
            <person name="Hugenholtz P."/>
            <person name="Woyke T."/>
            <person name="Wu D."/>
            <person name="Eisen J.A."/>
        </authorList>
    </citation>
    <scope>NUCLEOTIDE SEQUENCE [LARGE SCALE GENOMIC DNA]</scope>
    <source>
        <strain evidence="3">ATCC 33386 / NCTC 11300</strain>
    </source>
</reference>
<name>D1AMJ3_SEBTE</name>
<reference evidence="2 3" key="2">
    <citation type="journal article" date="2010" name="Stand. Genomic Sci.">
        <title>Complete genome sequence of Sebaldella termitidis type strain (NCTC 11300).</title>
        <authorList>
            <person name="Harmon-Smith M."/>
            <person name="Celia L."/>
            <person name="Chertkov O."/>
            <person name="Lapidus A."/>
            <person name="Copeland A."/>
            <person name="Glavina Del Rio T."/>
            <person name="Nolan M."/>
            <person name="Lucas S."/>
            <person name="Tice H."/>
            <person name="Cheng J.F."/>
            <person name="Han C."/>
            <person name="Detter J.C."/>
            <person name="Bruce D."/>
            <person name="Goodwin L."/>
            <person name="Pitluck S."/>
            <person name="Pati A."/>
            <person name="Liolios K."/>
            <person name="Ivanova N."/>
            <person name="Mavromatis K."/>
            <person name="Mikhailova N."/>
            <person name="Chen A."/>
            <person name="Palaniappan K."/>
            <person name="Land M."/>
            <person name="Hauser L."/>
            <person name="Chang Y.J."/>
            <person name="Jeffries C.D."/>
            <person name="Brettin T."/>
            <person name="Goker M."/>
            <person name="Beck B."/>
            <person name="Bristow J."/>
            <person name="Eisen J.A."/>
            <person name="Markowitz V."/>
            <person name="Hugenholtz P."/>
            <person name="Kyrpides N.C."/>
            <person name="Klenk H.P."/>
            <person name="Chen F."/>
        </authorList>
    </citation>
    <scope>NUCLEOTIDE SEQUENCE [LARGE SCALE GENOMIC DNA]</scope>
    <source>
        <strain evidence="3">ATCC 33386 / NCTC 11300</strain>
    </source>
</reference>
<dbReference type="KEGG" id="str:Sterm_2722"/>
<dbReference type="RefSeq" id="WP_012862161.1">
    <property type="nucleotide sequence ID" value="NC_013517.1"/>
</dbReference>
<evidence type="ECO:0000313" key="3">
    <source>
        <dbReference type="Proteomes" id="UP000000845"/>
    </source>
</evidence>
<dbReference type="HOGENOM" id="CLU_112070_0_1_0"/>
<proteinExistence type="predicted"/>
<organism evidence="2 3">
    <name type="scientific">Sebaldella termitidis (strain ATCC 33386 / NCTC 11300)</name>
    <dbReference type="NCBI Taxonomy" id="526218"/>
    <lineage>
        <taxon>Bacteria</taxon>
        <taxon>Fusobacteriati</taxon>
        <taxon>Fusobacteriota</taxon>
        <taxon>Fusobacteriia</taxon>
        <taxon>Fusobacteriales</taxon>
        <taxon>Leptotrichiaceae</taxon>
        <taxon>Sebaldella</taxon>
    </lineage>
</organism>
<accession>D1AMJ3</accession>
<gene>
    <name evidence="2" type="ordered locus">Sterm_2722</name>
</gene>
<protein>
    <submittedName>
        <fullName evidence="2">Thioesterase domain protein</fullName>
    </submittedName>
</protein>
<dbReference type="EMBL" id="CP001739">
    <property type="protein sequence ID" value="ACZ09567.1"/>
    <property type="molecule type" value="Genomic_DNA"/>
</dbReference>
<dbReference type="AlphaFoldDB" id="D1AMJ3"/>
<dbReference type="InterPro" id="IPR029069">
    <property type="entry name" value="HotDog_dom_sf"/>
</dbReference>
<dbReference type="SUPFAM" id="SSF54637">
    <property type="entry name" value="Thioesterase/thiol ester dehydrase-isomerase"/>
    <property type="match status" value="1"/>
</dbReference>
<dbReference type="Proteomes" id="UP000000845">
    <property type="component" value="Chromosome"/>
</dbReference>
<evidence type="ECO:0000313" key="2">
    <source>
        <dbReference type="EMBL" id="ACZ09567.1"/>
    </source>
</evidence>
<dbReference type="STRING" id="526218.Sterm_2722"/>
<dbReference type="InterPro" id="IPR012660">
    <property type="entry name" value="YiiD_C"/>
</dbReference>
<evidence type="ECO:0000259" key="1">
    <source>
        <dbReference type="Pfam" id="PF09500"/>
    </source>
</evidence>
<sequence>MDKKEFEQFLHRQIPVTKAMEFSVLEFTASRVRISAKLEPNRNHHLTAFGGSISCLMTVTGWALVYANIKEIDPNAHIVISKSNIRYLKPLKKDFTAECVLTNEADKINLFKMYNKNHKGKLSVKVHCCEDGFLAAEFEGQYVAFNND</sequence>
<keyword evidence="3" id="KW-1185">Reference proteome</keyword>
<feature type="domain" description="Thioesterase putative" evidence="1">
    <location>
        <begin position="4"/>
        <end position="145"/>
    </location>
</feature>
<dbReference type="NCBIfam" id="TIGR02447">
    <property type="entry name" value="yiiD_Cterm"/>
    <property type="match status" value="1"/>
</dbReference>
<dbReference type="Pfam" id="PF09500">
    <property type="entry name" value="YiiD_C"/>
    <property type="match status" value="1"/>
</dbReference>
<dbReference type="eggNOG" id="COG2050">
    <property type="taxonomic scope" value="Bacteria"/>
</dbReference>